<dbReference type="PANTHER" id="PTHR40254:SF1">
    <property type="entry name" value="BLR0577 PROTEIN"/>
    <property type="match status" value="1"/>
</dbReference>
<name>A0A5N1IVA0_9BACT</name>
<keyword evidence="3" id="KW-1185">Reference proteome</keyword>
<dbReference type="EMBL" id="VTWT01000005">
    <property type="protein sequence ID" value="KAA9333697.1"/>
    <property type="molecule type" value="Genomic_DNA"/>
</dbReference>
<dbReference type="AlphaFoldDB" id="A0A5N1IVA0"/>
<feature type="domain" description="FAD-dependent urate hydroxylase HpyO/Asp monooxygenase CreE-like FAD/NAD(P)-binding" evidence="1">
    <location>
        <begin position="9"/>
        <end position="164"/>
    </location>
</feature>
<dbReference type="Pfam" id="PF13454">
    <property type="entry name" value="NAD_binding_9"/>
    <property type="match status" value="1"/>
</dbReference>
<proteinExistence type="predicted"/>
<comment type="caution">
    <text evidence="2">The sequence shown here is derived from an EMBL/GenBank/DDBJ whole genome shotgun (WGS) entry which is preliminary data.</text>
</comment>
<dbReference type="Gene3D" id="3.50.50.60">
    <property type="entry name" value="FAD/NAD(P)-binding domain"/>
    <property type="match status" value="1"/>
</dbReference>
<gene>
    <name evidence="2" type="ORF">F0P94_10640</name>
</gene>
<organism evidence="2 3">
    <name type="scientific">Adhaeribacter soli</name>
    <dbReference type="NCBI Taxonomy" id="2607655"/>
    <lineage>
        <taxon>Bacteria</taxon>
        <taxon>Pseudomonadati</taxon>
        <taxon>Bacteroidota</taxon>
        <taxon>Cytophagia</taxon>
        <taxon>Cytophagales</taxon>
        <taxon>Hymenobacteraceae</taxon>
        <taxon>Adhaeribacter</taxon>
    </lineage>
</organism>
<evidence type="ECO:0000313" key="3">
    <source>
        <dbReference type="Proteomes" id="UP000326570"/>
    </source>
</evidence>
<dbReference type="Proteomes" id="UP000326570">
    <property type="component" value="Unassembled WGS sequence"/>
</dbReference>
<evidence type="ECO:0000259" key="1">
    <source>
        <dbReference type="Pfam" id="PF13454"/>
    </source>
</evidence>
<dbReference type="InterPro" id="IPR038732">
    <property type="entry name" value="HpyO/CreE_NAD-binding"/>
</dbReference>
<accession>A0A5N1IVA0</accession>
<reference evidence="2 3" key="1">
    <citation type="submission" date="2019-09" db="EMBL/GenBank/DDBJ databases">
        <title>Genome sequence of Adhaeribacter sp. M2.</title>
        <authorList>
            <person name="Srinivasan S."/>
        </authorList>
    </citation>
    <scope>NUCLEOTIDE SEQUENCE [LARGE SCALE GENOMIC DNA]</scope>
    <source>
        <strain evidence="2 3">M2</strain>
    </source>
</reference>
<dbReference type="SUPFAM" id="SSF51905">
    <property type="entry name" value="FAD/NAD(P)-binding domain"/>
    <property type="match status" value="1"/>
</dbReference>
<evidence type="ECO:0000313" key="2">
    <source>
        <dbReference type="EMBL" id="KAA9333697.1"/>
    </source>
</evidence>
<dbReference type="InterPro" id="IPR036188">
    <property type="entry name" value="FAD/NAD-bd_sf"/>
</dbReference>
<sequence>MASEKCVTIIGGGFSGTLTAVQLLRQTPFPISVKIVNTGYPLSKGVAYSAESNLHLLNVRSGRMSAFPHQPKHFVHWLENQPDVQQYCQPGECLADAFMPRKVYGRYIAYVLDCARDNMPAGCRLQFIEDEALEVTPQAKGKYQVTLKSGEPFLTEKVVFALGNFAPSPIAGLDPEVVESSFYFGNPWKPEALTNLKQNETVMLIGTGLTMVDVVLSLLEQKFAGRIIAFSPKGYLPMEHRHTKPYPDFRKELQPPYKLARIYPEVKRHIRQAISQGSSCEALIDSLRPLTQEIWQELSLEDKQTFLRHLSSLWSVFRHRLSPQVAARIQEARQSGQLEIRAARLQHAAVQPEGLTVKLKERGQLQNENVVVHRLINCTGPQCNYEKIETPLVQQLLQTRLLQPDELHLGLLAGPEGKLIQKNGKPSNALFTIGPALRGALWESTAVPEISEQAAHLAQTILHAFMPAPETKTENTGAKA</sequence>
<dbReference type="PANTHER" id="PTHR40254">
    <property type="entry name" value="BLR0577 PROTEIN"/>
    <property type="match status" value="1"/>
</dbReference>
<dbReference type="RefSeq" id="WP_150903863.1">
    <property type="nucleotide sequence ID" value="NZ_VTWT01000005.1"/>
</dbReference>
<protein>
    <recommendedName>
        <fullName evidence="1">FAD-dependent urate hydroxylase HpyO/Asp monooxygenase CreE-like FAD/NAD(P)-binding domain-containing protein</fullName>
    </recommendedName>
</protein>
<dbReference type="InterPro" id="IPR052189">
    <property type="entry name" value="L-asp_N-monooxygenase_NS-form"/>
</dbReference>